<evidence type="ECO:0000256" key="4">
    <source>
        <dbReference type="ARBA" id="ARBA00022490"/>
    </source>
</evidence>
<evidence type="ECO:0000259" key="12">
    <source>
        <dbReference type="Pfam" id="PF19440"/>
    </source>
</evidence>
<keyword evidence="7 11" id="KW-0802">TPR repeat</keyword>
<dbReference type="SMART" id="SM00028">
    <property type="entry name" value="TPR"/>
    <property type="match status" value="7"/>
</dbReference>
<evidence type="ECO:0000313" key="14">
    <source>
        <dbReference type="EMBL" id="KAI1240630.1"/>
    </source>
</evidence>
<dbReference type="GO" id="GO:0005737">
    <property type="term" value="C:cytoplasm"/>
    <property type="evidence" value="ECO:0007669"/>
    <property type="project" value="UniProtKB-SubCell"/>
</dbReference>
<dbReference type="InterPro" id="IPR011990">
    <property type="entry name" value="TPR-like_helical_dom_sf"/>
</dbReference>
<dbReference type="Pfam" id="PF19440">
    <property type="entry name" value="TTC7_N"/>
    <property type="match status" value="2"/>
</dbReference>
<dbReference type="InterPro" id="IPR051722">
    <property type="entry name" value="Endocytosis_PI4K-reg_protein"/>
</dbReference>
<dbReference type="GO" id="GO:0072659">
    <property type="term" value="P:protein localization to plasma membrane"/>
    <property type="evidence" value="ECO:0007669"/>
    <property type="project" value="TreeGrafter"/>
</dbReference>
<comment type="function">
    <text evidence="9">Component of a complex required to localize phosphatidylinositol 4-kinase (PI4K) to the plasma membrane. The complex acts as a regulator of phosphatidylinositol 4-phosphate (PtdIns(4)P) synthesis. In the complex, plays a central role in bridging PI4KA to EFR3B and HYCC1, via direct interactions.</text>
</comment>
<feature type="repeat" description="TPR" evidence="11">
    <location>
        <begin position="935"/>
        <end position="968"/>
    </location>
</feature>
<dbReference type="EMBL" id="JADDUC020000003">
    <property type="protein sequence ID" value="KAI1240630.1"/>
    <property type="molecule type" value="Genomic_DNA"/>
</dbReference>
<dbReference type="PANTHER" id="PTHR23083">
    <property type="entry name" value="TETRATRICOPEPTIDE REPEAT PROTEIN, TPR"/>
    <property type="match status" value="1"/>
</dbReference>
<dbReference type="PROSITE" id="PS50005">
    <property type="entry name" value="TPR"/>
    <property type="match status" value="2"/>
</dbReference>
<evidence type="ECO:0000256" key="9">
    <source>
        <dbReference type="ARBA" id="ARBA00054379"/>
    </source>
</evidence>
<dbReference type="PANTHER" id="PTHR23083:SF475">
    <property type="entry name" value="TETRATRICOPEPTIDE REPEAT PROTEIN 7A"/>
    <property type="match status" value="1"/>
</dbReference>
<feature type="domain" description="Tetratricopeptide repeat protein 7 N-terminal" evidence="12">
    <location>
        <begin position="544"/>
        <end position="593"/>
    </location>
</feature>
<evidence type="ECO:0000256" key="8">
    <source>
        <dbReference type="ARBA" id="ARBA00023136"/>
    </source>
</evidence>
<protein>
    <recommendedName>
        <fullName evidence="10">Tetratricopeptide repeat protein 7A</fullName>
    </recommendedName>
</protein>
<keyword evidence="15" id="KW-1185">Reference proteome</keyword>
<dbReference type="EMBL" id="JADDUC010000020">
    <property type="protein sequence ID" value="KAG0125536.1"/>
    <property type="molecule type" value="Genomic_DNA"/>
</dbReference>
<evidence type="ECO:0000256" key="1">
    <source>
        <dbReference type="ARBA" id="ARBA00004236"/>
    </source>
</evidence>
<evidence type="ECO:0000313" key="13">
    <source>
        <dbReference type="EMBL" id="KAG0125536.1"/>
    </source>
</evidence>
<comment type="subcellular location">
    <subcellularLocation>
        <location evidence="1">Cell membrane</location>
    </subcellularLocation>
    <subcellularLocation>
        <location evidence="2">Cytoplasm</location>
    </subcellularLocation>
</comment>
<evidence type="ECO:0000256" key="3">
    <source>
        <dbReference type="ARBA" id="ARBA00022475"/>
    </source>
</evidence>
<dbReference type="Proteomes" id="UP000618051">
    <property type="component" value="Unassembled WGS sequence"/>
</dbReference>
<evidence type="ECO:0000256" key="2">
    <source>
        <dbReference type="ARBA" id="ARBA00004496"/>
    </source>
</evidence>
<reference evidence="14" key="3">
    <citation type="submission" date="2022-01" db="EMBL/GenBank/DDBJ databases">
        <authorList>
            <person name="Rubenstein D.R."/>
        </authorList>
    </citation>
    <scope>NUCLEOTIDE SEQUENCE</scope>
    <source>
        <strain evidence="14">SS15</strain>
        <tissue evidence="14">Liver</tissue>
    </source>
</reference>
<dbReference type="SUPFAM" id="SSF48452">
    <property type="entry name" value="TPR-like"/>
    <property type="match status" value="2"/>
</dbReference>
<dbReference type="Gene3D" id="1.25.40.10">
    <property type="entry name" value="Tetratricopeptide repeat domain"/>
    <property type="match status" value="2"/>
</dbReference>
<evidence type="ECO:0000256" key="6">
    <source>
        <dbReference type="ARBA" id="ARBA00022737"/>
    </source>
</evidence>
<feature type="repeat" description="TPR" evidence="11">
    <location>
        <begin position="1003"/>
        <end position="1036"/>
    </location>
</feature>
<sequence length="1238" mass="138560">MAAKGSHSHVKLEAEIERCRAEGHWERLRHLAQQLLPPRPPRKAKAARGAQDAEDYGSLLLAEALLEECLKENFAKLKDSIPLSEKSEPKLSEAKQYLANILSRGKLRPKYMTEAMLILGKLHYAEGCYRDAISMYAKAGIDDLSTKDEPLYMLRLLTEAFVIKGLSLERSTNSIASRARLCEREEEVMACFERACVIAQVYLQELEKTLNNTHSRSIKGSSVTYSEFELSYFLEAALQSAYVTQLKKGNIVKGMRSLREILRTVETKSTQTFKMTAAKQLAQVLLHSLSEDCYWSPLSDPLPEFMNKEYQSYVSNLLCRRPELYSEENVYCPQDNVEEALLLLLISESMLELAIENSFSIEEIVEIEVTMNLLVAALMHGSIESDRLQRPSMALRFESLNKISRFMTFLERIFIMPLHMLHLTAVFLGKLSVIVFAVSAGGCDEECFELGHCTDKIMMKQLQLNHNEIRVVLRLSGIQHCLSQRLGSLGDSVFGNQRDFSIYSGIVISLFVLRKVQRAGILSFLWRSWFCFALLVSETSLVCAQANRDAVISRAPEQQDDRAVSLRDASAVYDLLSITLGRRGQYVMLSECLERAMKFAFDEFHLWYQLALSMVACGKSAYAVSVLRECAKLRPTDPTVPLLAAKVCIGSLHWLEEGEHFAKMVIDLGEDAGESLAKGYLALGLTYSLQATDATLKSTQDELNKKALQTLERARDLAPEDHQIILYLSLQLALVRQISDAIDHLQEALQLCKDDMNSLHLLALLFSAQKHYQHALDVINMAVVEYPESFSLLFTKVKLEWIHKGPEEALVTCRHMLQMWQMVYSVLQHSGSEKGSSVTETPVIKKHNGLHLTLPDAHDTDSGSQRASSLAASRLEQAMSEITMQSSTMKQGPVKLWTTLEQIWLQAAELFLEQQHLKEAGFCTQEAASLFPTSHAVLYMRGRLAEMKGNLEEAKQLYDEALTVNPAGVEIMHSLGLVLSRLGRRELAQKVLRDAIRIQTTSHIAWNGLGEVLQAQGKNEAAIECFLTALDLESSSPLSTFIAWTDTKTKQINKEKAQQKSAIVTWNWANLPMAGTAREGTQLAQLLLSCSSALCDLPGALAARWSWTGLSHKSQPCPHQSQEPEALAADLKSALFTAPKMDFFRPRAGFQGDGAPWPHFLFAKAPAAEEGVGVKVPELKEFHEDKKMQLRHILLKGVVCAVAFDQQGGFVYCNKNDSASRITEGEAQQAREQLPSLP</sequence>
<dbReference type="GO" id="GO:0005886">
    <property type="term" value="C:plasma membrane"/>
    <property type="evidence" value="ECO:0007669"/>
    <property type="project" value="UniProtKB-SubCell"/>
</dbReference>
<gene>
    <name evidence="14" type="ORF">IHE44_0009063</name>
    <name evidence="13" type="ORF">IHE44_004908</name>
</gene>
<dbReference type="GO" id="GO:0046854">
    <property type="term" value="P:phosphatidylinositol phosphate biosynthetic process"/>
    <property type="evidence" value="ECO:0007669"/>
    <property type="project" value="TreeGrafter"/>
</dbReference>
<proteinExistence type="predicted"/>
<reference evidence="14 15" key="2">
    <citation type="journal article" date="2021" name="J. Hered.">
        <title>Feather Gene Expression Elucidates the Developmental Basis of Plumage Iridescence in African Starlings.</title>
        <authorList>
            <person name="Rubenstein D.R."/>
            <person name="Corvelo A."/>
            <person name="MacManes M.D."/>
            <person name="Maia R."/>
            <person name="Narzisi G."/>
            <person name="Rousaki A."/>
            <person name="Vandenabeele P."/>
            <person name="Shawkey M.D."/>
            <person name="Solomon J."/>
        </authorList>
    </citation>
    <scope>NUCLEOTIDE SEQUENCE [LARGE SCALE GENOMIC DNA]</scope>
    <source>
        <strain evidence="14">SS15</strain>
    </source>
</reference>
<evidence type="ECO:0000313" key="15">
    <source>
        <dbReference type="Proteomes" id="UP000618051"/>
    </source>
</evidence>
<dbReference type="InterPro" id="IPR045819">
    <property type="entry name" value="TTC7_N"/>
</dbReference>
<dbReference type="FunFam" id="1.25.40.10:FF:000066">
    <property type="entry name" value="Tetratricopeptide repeat domain 7A"/>
    <property type="match status" value="1"/>
</dbReference>
<dbReference type="Pfam" id="PF13432">
    <property type="entry name" value="TPR_16"/>
    <property type="match status" value="1"/>
</dbReference>
<keyword evidence="4" id="KW-0963">Cytoplasm</keyword>
<organism evidence="13">
    <name type="scientific">Lamprotornis superbus</name>
    <dbReference type="NCBI Taxonomy" id="245042"/>
    <lineage>
        <taxon>Eukaryota</taxon>
        <taxon>Metazoa</taxon>
        <taxon>Chordata</taxon>
        <taxon>Craniata</taxon>
        <taxon>Vertebrata</taxon>
        <taxon>Euteleostomi</taxon>
        <taxon>Archelosauria</taxon>
        <taxon>Archosauria</taxon>
        <taxon>Dinosauria</taxon>
        <taxon>Saurischia</taxon>
        <taxon>Theropoda</taxon>
        <taxon>Coelurosauria</taxon>
        <taxon>Aves</taxon>
        <taxon>Neognathae</taxon>
        <taxon>Neoaves</taxon>
        <taxon>Telluraves</taxon>
        <taxon>Australaves</taxon>
        <taxon>Passeriformes</taxon>
        <taxon>Sturnidae</taxon>
        <taxon>Lamprotornis</taxon>
    </lineage>
</organism>
<dbReference type="FunFam" id="1.25.40.10:FF:000105">
    <property type="entry name" value="Tetratricopeptide repeat domain 7A"/>
    <property type="match status" value="1"/>
</dbReference>
<evidence type="ECO:0000256" key="7">
    <source>
        <dbReference type="ARBA" id="ARBA00022803"/>
    </source>
</evidence>
<evidence type="ECO:0000256" key="10">
    <source>
        <dbReference type="ARBA" id="ARBA00073841"/>
    </source>
</evidence>
<comment type="caution">
    <text evidence="13">The sequence shown here is derived from an EMBL/GenBank/DDBJ whole genome shotgun (WGS) entry which is preliminary data.</text>
</comment>
<evidence type="ECO:0000256" key="5">
    <source>
        <dbReference type="ARBA" id="ARBA00022553"/>
    </source>
</evidence>
<keyword evidence="5" id="KW-0597">Phosphoprotein</keyword>
<dbReference type="InterPro" id="IPR019734">
    <property type="entry name" value="TPR_rpt"/>
</dbReference>
<keyword evidence="3" id="KW-1003">Cell membrane</keyword>
<keyword evidence="6" id="KW-0677">Repeat</keyword>
<dbReference type="AlphaFoldDB" id="A0A835P087"/>
<reference evidence="13" key="1">
    <citation type="submission" date="2020-10" db="EMBL/GenBank/DDBJ databases">
        <title>Feather gene expression reveals the developmental basis of iridescence in African starlings.</title>
        <authorList>
            <person name="Rubenstein D.R."/>
        </authorList>
    </citation>
    <scope>NUCLEOTIDE SEQUENCE</scope>
    <source>
        <strain evidence="13">SS15</strain>
        <tissue evidence="13">Liver</tissue>
    </source>
</reference>
<evidence type="ECO:0000256" key="11">
    <source>
        <dbReference type="PROSITE-ProRule" id="PRU00339"/>
    </source>
</evidence>
<dbReference type="Pfam" id="PF13181">
    <property type="entry name" value="TPR_8"/>
    <property type="match status" value="1"/>
</dbReference>
<accession>A0A835P087</accession>
<keyword evidence="8" id="KW-0472">Membrane</keyword>
<name>A0A835P087_9PASS</name>
<feature type="domain" description="Tetratricopeptide repeat protein 7 N-terminal" evidence="12">
    <location>
        <begin position="1"/>
        <end position="350"/>
    </location>
</feature>
<dbReference type="OrthoDB" id="29013at2759"/>